<dbReference type="SUPFAM" id="SSF53474">
    <property type="entry name" value="alpha/beta-Hydrolases"/>
    <property type="match status" value="1"/>
</dbReference>
<gene>
    <name evidence="2" type="ORF">GAH_01347</name>
</gene>
<dbReference type="Pfam" id="PF12697">
    <property type="entry name" value="Abhydrolase_6"/>
    <property type="match status" value="1"/>
</dbReference>
<dbReference type="GO" id="GO:0016787">
    <property type="term" value="F:hydrolase activity"/>
    <property type="evidence" value="ECO:0007669"/>
    <property type="project" value="UniProtKB-KW"/>
</dbReference>
<dbReference type="InterPro" id="IPR000073">
    <property type="entry name" value="AB_hydrolase_1"/>
</dbReference>
<dbReference type="InterPro" id="IPR029058">
    <property type="entry name" value="AB_hydrolase_fold"/>
</dbReference>
<dbReference type="PANTHER" id="PTHR43798">
    <property type="entry name" value="MONOACYLGLYCEROL LIPASE"/>
    <property type="match status" value="1"/>
</dbReference>
<dbReference type="OrthoDB" id="111592at2157"/>
<feature type="domain" description="AB hydrolase-1" evidence="1">
    <location>
        <begin position="20"/>
        <end position="206"/>
    </location>
</feature>
<dbReference type="KEGG" id="gah:GAH_01347"/>
<organism evidence="2 3">
    <name type="scientific">Geoglobus ahangari</name>
    <dbReference type="NCBI Taxonomy" id="113653"/>
    <lineage>
        <taxon>Archaea</taxon>
        <taxon>Methanobacteriati</taxon>
        <taxon>Methanobacteriota</taxon>
        <taxon>Archaeoglobi</taxon>
        <taxon>Archaeoglobales</taxon>
        <taxon>Archaeoglobaceae</taxon>
        <taxon>Geoglobus</taxon>
    </lineage>
</organism>
<protein>
    <submittedName>
        <fullName evidence="2">Putative hydrolase of the alpha/beta superfamily</fullName>
    </submittedName>
</protein>
<dbReference type="InterPro" id="IPR050266">
    <property type="entry name" value="AB_hydrolase_sf"/>
</dbReference>
<dbReference type="InParanoid" id="A0A0F7DBM5"/>
<dbReference type="Gene3D" id="3.40.50.1820">
    <property type="entry name" value="alpha/beta hydrolase"/>
    <property type="match status" value="1"/>
</dbReference>
<dbReference type="STRING" id="113653.GAH_01347"/>
<dbReference type="Proteomes" id="UP000034723">
    <property type="component" value="Chromosome"/>
</dbReference>
<keyword evidence="2" id="KW-0378">Hydrolase</keyword>
<dbReference type="EMBL" id="CP011267">
    <property type="protein sequence ID" value="AKG91351.1"/>
    <property type="molecule type" value="Genomic_DNA"/>
</dbReference>
<dbReference type="RefSeq" id="WP_048095525.1">
    <property type="nucleotide sequence ID" value="NZ_CP011267.1"/>
</dbReference>
<keyword evidence="3" id="KW-1185">Reference proteome</keyword>
<evidence type="ECO:0000313" key="3">
    <source>
        <dbReference type="Proteomes" id="UP000034723"/>
    </source>
</evidence>
<accession>A0A0F7DBM5</accession>
<dbReference type="PANTHER" id="PTHR43798:SF33">
    <property type="entry name" value="HYDROLASE, PUTATIVE (AFU_ORTHOLOGUE AFUA_2G14860)-RELATED"/>
    <property type="match status" value="1"/>
</dbReference>
<evidence type="ECO:0000313" key="2">
    <source>
        <dbReference type="EMBL" id="AKG91351.1"/>
    </source>
</evidence>
<reference evidence="2 3" key="1">
    <citation type="submission" date="2015-04" db="EMBL/GenBank/DDBJ databases">
        <title>The complete genome sequence of the hyperthermophilic, obligate iron-reducing archaeon Geoglobus ahangari strain 234T.</title>
        <authorList>
            <person name="Manzella M.P."/>
            <person name="Holmes D.E."/>
            <person name="Rocheleau J.M."/>
            <person name="Chung A."/>
            <person name="Reguera G."/>
            <person name="Kashefi K."/>
        </authorList>
    </citation>
    <scope>NUCLEOTIDE SEQUENCE [LARGE SCALE GENOMIC DNA]</scope>
    <source>
        <strain evidence="2 3">234</strain>
    </source>
</reference>
<dbReference type="GO" id="GO:0016020">
    <property type="term" value="C:membrane"/>
    <property type="evidence" value="ECO:0007669"/>
    <property type="project" value="TreeGrafter"/>
</dbReference>
<dbReference type="HOGENOM" id="CLU_1145174_0_0_2"/>
<dbReference type="AlphaFoldDB" id="A0A0F7DBM5"/>
<evidence type="ECO:0000259" key="1">
    <source>
        <dbReference type="Pfam" id="PF12697"/>
    </source>
</evidence>
<dbReference type="GeneID" id="24803919"/>
<name>A0A0F7DBM5_9EURY</name>
<sequence length="235" mass="26813">MKLDINLGRNYVRINVDRAVIICHGLPYEPGSAIDKSYDSLAEFFSKRGIPAVVFDFSGTGKSQGSFSLISWLEDLESIAENFDEVHVVGFSMGGAVAYAFENAESYSIISSPFSPDMFSEGMLREIYSNALLKGTLRGIRDYETFRRRFVEEFQSIAPSSVRPKKDVLVVHAIDDEVVPFDQGERIFRYSKRPKKFVRVENGGHFLRRSEKVIELAYRWVSEKREGEEVETIRI</sequence>
<proteinExistence type="predicted"/>